<dbReference type="RefSeq" id="WP_380530556.1">
    <property type="nucleotide sequence ID" value="NZ_JBHFAB010000001.1"/>
</dbReference>
<organism evidence="1 2">
    <name type="scientific">Streptacidiphilus cavernicola</name>
    <dbReference type="NCBI Taxonomy" id="3342716"/>
    <lineage>
        <taxon>Bacteria</taxon>
        <taxon>Bacillati</taxon>
        <taxon>Actinomycetota</taxon>
        <taxon>Actinomycetes</taxon>
        <taxon>Kitasatosporales</taxon>
        <taxon>Streptomycetaceae</taxon>
        <taxon>Streptacidiphilus</taxon>
    </lineage>
</organism>
<reference evidence="1 2" key="1">
    <citation type="submission" date="2024-09" db="EMBL/GenBank/DDBJ databases">
        <authorList>
            <person name="Lee S.D."/>
        </authorList>
    </citation>
    <scope>NUCLEOTIDE SEQUENCE [LARGE SCALE GENOMIC DNA]</scope>
    <source>
        <strain evidence="1 2">N8-3</strain>
    </source>
</reference>
<evidence type="ECO:0008006" key="3">
    <source>
        <dbReference type="Google" id="ProtNLM"/>
    </source>
</evidence>
<keyword evidence="2" id="KW-1185">Reference proteome</keyword>
<name>A0ABV6VN99_9ACTN</name>
<sequence>MILLDTGAVRAFWNSHLTVSRLVDDANRTSGQALIVPTFCLLEAEQQIPGAGYTVTAQPGIMPQPLSTAAALAAAHILHRHPDLTQGMAVAIATAMAPVEHGQPAHFILTDHPETYPHGIIAVDIDHPGL</sequence>
<accession>A0ABV6VN99</accession>
<dbReference type="EMBL" id="JBHFAB010000001">
    <property type="protein sequence ID" value="MFC1415224.1"/>
    <property type="molecule type" value="Genomic_DNA"/>
</dbReference>
<comment type="caution">
    <text evidence="1">The sequence shown here is derived from an EMBL/GenBank/DDBJ whole genome shotgun (WGS) entry which is preliminary data.</text>
</comment>
<gene>
    <name evidence="1" type="ORF">ACEZDE_00980</name>
</gene>
<dbReference type="Proteomes" id="UP001592531">
    <property type="component" value="Unassembled WGS sequence"/>
</dbReference>
<proteinExistence type="predicted"/>
<protein>
    <recommendedName>
        <fullName evidence="3">PIN domain-containing protein</fullName>
    </recommendedName>
</protein>
<evidence type="ECO:0000313" key="2">
    <source>
        <dbReference type="Proteomes" id="UP001592531"/>
    </source>
</evidence>
<evidence type="ECO:0000313" key="1">
    <source>
        <dbReference type="EMBL" id="MFC1415224.1"/>
    </source>
</evidence>